<proteinExistence type="predicted"/>
<evidence type="ECO:0000256" key="1">
    <source>
        <dbReference type="ARBA" id="ARBA00022448"/>
    </source>
</evidence>
<dbReference type="Proteomes" id="UP001570511">
    <property type="component" value="Unassembled WGS sequence"/>
</dbReference>
<feature type="region of interest" description="Disordered" evidence="3">
    <location>
        <begin position="33"/>
        <end position="76"/>
    </location>
</feature>
<keyword evidence="5" id="KW-1185">Reference proteome</keyword>
<dbReference type="InterPro" id="IPR051313">
    <property type="entry name" value="Bact_iron-sidero_bind"/>
</dbReference>
<comment type="caution">
    <text evidence="4">The sequence shown here is derived from an EMBL/GenBank/DDBJ whole genome shotgun (WGS) entry which is preliminary data.</text>
</comment>
<evidence type="ECO:0000313" key="4">
    <source>
        <dbReference type="EMBL" id="MFA1611801.1"/>
    </source>
</evidence>
<dbReference type="InterPro" id="IPR006311">
    <property type="entry name" value="TAT_signal"/>
</dbReference>
<dbReference type="Gene3D" id="3.40.50.1980">
    <property type="entry name" value="Nitrogenase molybdenum iron protein domain"/>
    <property type="match status" value="2"/>
</dbReference>
<dbReference type="AlphaFoldDB" id="A0ABD5MIE4"/>
<dbReference type="RefSeq" id="WP_372390181.1">
    <property type="nucleotide sequence ID" value="NZ_JBGNYA010000001.1"/>
</dbReference>
<sequence length="419" mass="45923">MSDGDANSNHAPTRRDYMKYGAAVVGSGLIAGCSSQSESESESEATPATNTASATPETEATADTTTEAGAGDGYTVSMAPMGEVEFEAVPESVYTGLPYGADMAIASGAADAINSIYYPDYHGTLMNHFYDRLDGVSFEYEGLTDSWNLGKEGFYELDSDVHLSDPAYASTLETLSRDDVVEIRTQIGPWFGNYYSDRRRDPPEAWAEDYEYYSLWGIYERAAQVFRAGDRARALREIHSSMRSEIEAGLPPESERPSVALTFKGQDDTFWVYHLNADGFLNAHTQPLGAIDAFGDTEFEGPQTQVDYEAMLDADPDVVLVLFTLASSYSIADIRAGLEADAVASELSAVRNGEVYAQGARYQGPIMNLFQLEMTAKQLYPDQFGEWPGYVDGNPYPEIPADEQLFDRQRVADIVNGNL</sequence>
<keyword evidence="2" id="KW-0732">Signal</keyword>
<dbReference type="PROSITE" id="PS51318">
    <property type="entry name" value="TAT"/>
    <property type="match status" value="1"/>
</dbReference>
<reference evidence="4 5" key="1">
    <citation type="submission" date="2024-08" db="EMBL/GenBank/DDBJ databases">
        <title>Halobellus sp. MBLA0158 whole genome sequence.</title>
        <authorList>
            <person name="Hwang C.Y."/>
            <person name="Cho E.-S."/>
            <person name="Seo M.-J."/>
        </authorList>
    </citation>
    <scope>NUCLEOTIDE SEQUENCE [LARGE SCALE GENOMIC DNA]</scope>
    <source>
        <strain evidence="4 5">MBLA0158</strain>
    </source>
</reference>
<dbReference type="EMBL" id="JBGNYA010000001">
    <property type="protein sequence ID" value="MFA1611801.1"/>
    <property type="molecule type" value="Genomic_DNA"/>
</dbReference>
<dbReference type="PANTHER" id="PTHR30532:SF1">
    <property type="entry name" value="IRON(3+)-HYDROXAMATE-BINDING PROTEIN FHUD"/>
    <property type="match status" value="1"/>
</dbReference>
<dbReference type="SUPFAM" id="SSF53807">
    <property type="entry name" value="Helical backbone' metal receptor"/>
    <property type="match status" value="1"/>
</dbReference>
<evidence type="ECO:0000313" key="5">
    <source>
        <dbReference type="Proteomes" id="UP001570511"/>
    </source>
</evidence>
<accession>A0ABD5MIE4</accession>
<protein>
    <submittedName>
        <fullName evidence="4">ABC transporter substrate-binding protein</fullName>
    </submittedName>
</protein>
<name>A0ABD5MIE4_9EURY</name>
<evidence type="ECO:0000256" key="2">
    <source>
        <dbReference type="ARBA" id="ARBA00022729"/>
    </source>
</evidence>
<keyword evidence="1" id="KW-0813">Transport</keyword>
<evidence type="ECO:0000256" key="3">
    <source>
        <dbReference type="SAM" id="MobiDB-lite"/>
    </source>
</evidence>
<feature type="compositionally biased region" description="Low complexity" evidence="3">
    <location>
        <begin position="34"/>
        <end position="68"/>
    </location>
</feature>
<organism evidence="4 5">
    <name type="scientific">Halobellus rubicundus</name>
    <dbReference type="NCBI Taxonomy" id="2996466"/>
    <lineage>
        <taxon>Archaea</taxon>
        <taxon>Methanobacteriati</taxon>
        <taxon>Methanobacteriota</taxon>
        <taxon>Stenosarchaea group</taxon>
        <taxon>Halobacteria</taxon>
        <taxon>Halobacteriales</taxon>
        <taxon>Haloferacaceae</taxon>
        <taxon>Halobellus</taxon>
    </lineage>
</organism>
<gene>
    <name evidence="4" type="ORF">OS889_12375</name>
</gene>
<dbReference type="PANTHER" id="PTHR30532">
    <property type="entry name" value="IRON III DICITRATE-BINDING PERIPLASMIC PROTEIN"/>
    <property type="match status" value="1"/>
</dbReference>